<evidence type="ECO:0000313" key="2">
    <source>
        <dbReference type="Proteomes" id="UP000027920"/>
    </source>
</evidence>
<dbReference type="Pfam" id="PF05721">
    <property type="entry name" value="PhyH"/>
    <property type="match status" value="1"/>
</dbReference>
<comment type="caution">
    <text evidence="1">The sequence shown here is derived from an EMBL/GenBank/DDBJ whole genome shotgun (WGS) entry which is preliminary data.</text>
</comment>
<dbReference type="EMBL" id="AMGV01000003">
    <property type="protein sequence ID" value="KEF60110.1"/>
    <property type="molecule type" value="Genomic_DNA"/>
</dbReference>
<accession>A0A072PWY2</accession>
<sequence length="351" mass="39733">MASPTIDELLQYQSFKTLTPDQVSSFMKHGFLRVPGAIPLDKCDWWTRNVWHRLGMDPNDKSTWTAERSHMSKHHVVPAKEIAPRAWAAICELCGGEDRIAQGGEMWTDGFIVNHGSPETEGKRVPPKELTGWHVDGDFFIHFLDSPEQALLVIPCWSDVDENAGATWICDEGPKRIGQVLYDHPEGLNPMMNERGQPKVPYNQHSFFNKTIREASDESFHEMTGKKGDVVLMHPLMLHSASKNGLRSIRIITNPPVSLSAPFQFSRSNPAEYSLVELKTMQDLGGPEKFRDWKITGEREMFLPERFSLQEKKRQAENERLRNLGLPLADDSINQIPHLMASRQQAAQAGA</sequence>
<proteinExistence type="predicted"/>
<dbReference type="AlphaFoldDB" id="A0A072PWY2"/>
<dbReference type="Proteomes" id="UP000027920">
    <property type="component" value="Unassembled WGS sequence"/>
</dbReference>
<dbReference type="RefSeq" id="XP_013262700.1">
    <property type="nucleotide sequence ID" value="XM_013407246.1"/>
</dbReference>
<reference evidence="1 2" key="1">
    <citation type="submission" date="2013-03" db="EMBL/GenBank/DDBJ databases">
        <title>The Genome Sequence of Exophiala aquamarina CBS 119918.</title>
        <authorList>
            <consortium name="The Broad Institute Genomics Platform"/>
            <person name="Cuomo C."/>
            <person name="de Hoog S."/>
            <person name="Gorbushina A."/>
            <person name="Walker B."/>
            <person name="Young S.K."/>
            <person name="Zeng Q."/>
            <person name="Gargeya S."/>
            <person name="Fitzgerald M."/>
            <person name="Haas B."/>
            <person name="Abouelleil A."/>
            <person name="Allen A.W."/>
            <person name="Alvarado L."/>
            <person name="Arachchi H.M."/>
            <person name="Berlin A.M."/>
            <person name="Chapman S.B."/>
            <person name="Gainer-Dewar J."/>
            <person name="Goldberg J."/>
            <person name="Griggs A."/>
            <person name="Gujja S."/>
            <person name="Hansen M."/>
            <person name="Howarth C."/>
            <person name="Imamovic A."/>
            <person name="Ireland A."/>
            <person name="Larimer J."/>
            <person name="McCowan C."/>
            <person name="Murphy C."/>
            <person name="Pearson M."/>
            <person name="Poon T.W."/>
            <person name="Priest M."/>
            <person name="Roberts A."/>
            <person name="Saif S."/>
            <person name="Shea T."/>
            <person name="Sisk P."/>
            <person name="Sykes S."/>
            <person name="Wortman J."/>
            <person name="Nusbaum C."/>
            <person name="Birren B."/>
        </authorList>
    </citation>
    <scope>NUCLEOTIDE SEQUENCE [LARGE SCALE GENOMIC DNA]</scope>
    <source>
        <strain evidence="1 2">CBS 119918</strain>
    </source>
</reference>
<dbReference type="SUPFAM" id="SSF51197">
    <property type="entry name" value="Clavaminate synthase-like"/>
    <property type="match status" value="1"/>
</dbReference>
<keyword evidence="2" id="KW-1185">Reference proteome</keyword>
<protein>
    <recommendedName>
        <fullName evidence="3">Phytanoyl-CoA dioxygenase</fullName>
    </recommendedName>
</protein>
<name>A0A072PWY2_9EURO</name>
<dbReference type="HOGENOM" id="CLU_053011_0_0_1"/>
<organism evidence="1 2">
    <name type="scientific">Exophiala aquamarina CBS 119918</name>
    <dbReference type="NCBI Taxonomy" id="1182545"/>
    <lineage>
        <taxon>Eukaryota</taxon>
        <taxon>Fungi</taxon>
        <taxon>Dikarya</taxon>
        <taxon>Ascomycota</taxon>
        <taxon>Pezizomycotina</taxon>
        <taxon>Eurotiomycetes</taxon>
        <taxon>Chaetothyriomycetidae</taxon>
        <taxon>Chaetothyriales</taxon>
        <taxon>Herpotrichiellaceae</taxon>
        <taxon>Exophiala</taxon>
    </lineage>
</organism>
<evidence type="ECO:0000313" key="1">
    <source>
        <dbReference type="EMBL" id="KEF60110.1"/>
    </source>
</evidence>
<evidence type="ECO:0008006" key="3">
    <source>
        <dbReference type="Google" id="ProtNLM"/>
    </source>
</evidence>
<gene>
    <name evidence="1" type="ORF">A1O9_04960</name>
</gene>
<dbReference type="GeneID" id="25279887"/>
<dbReference type="InterPro" id="IPR008775">
    <property type="entry name" value="Phytyl_CoA_dOase-like"/>
</dbReference>
<dbReference type="OrthoDB" id="4664297at2759"/>
<dbReference type="VEuPathDB" id="FungiDB:A1O9_04960"/>
<dbReference type="Gene3D" id="2.60.120.620">
    <property type="entry name" value="q2cbj1_9rhob like domain"/>
    <property type="match status" value="1"/>
</dbReference>